<dbReference type="SUPFAM" id="SSF49313">
    <property type="entry name" value="Cadherin-like"/>
    <property type="match status" value="6"/>
</dbReference>
<keyword evidence="2" id="KW-0812">Transmembrane</keyword>
<evidence type="ECO:0000313" key="10">
    <source>
        <dbReference type="EMBL" id="CRZ21754.1"/>
    </source>
</evidence>
<feature type="domain" description="Cadherin" evidence="9">
    <location>
        <begin position="520"/>
        <end position="666"/>
    </location>
</feature>
<dbReference type="PROSITE" id="PS00232">
    <property type="entry name" value="CADHERIN_1"/>
    <property type="match status" value="1"/>
</dbReference>
<dbReference type="AlphaFoldDB" id="A0A0H5RZ35"/>
<evidence type="ECO:0000256" key="1">
    <source>
        <dbReference type="ARBA" id="ARBA00004370"/>
    </source>
</evidence>
<dbReference type="GO" id="GO:0007156">
    <property type="term" value="P:homophilic cell adhesion via plasma membrane adhesion molecules"/>
    <property type="evidence" value="ECO:0007669"/>
    <property type="project" value="InterPro"/>
</dbReference>
<gene>
    <name evidence="11" type="primary">bma-cdh-12</name>
    <name evidence="10" type="synonym">Bma-cdh-7</name>
    <name evidence="11" type="synonym">bma-cdh-7</name>
    <name evidence="11" type="ORF">Bm5238</name>
    <name evidence="10" type="ORF">BM_Bm5238</name>
</gene>
<evidence type="ECO:0000259" key="9">
    <source>
        <dbReference type="PROSITE" id="PS50268"/>
    </source>
</evidence>
<feature type="domain" description="Cadherin" evidence="9">
    <location>
        <begin position="873"/>
        <end position="977"/>
    </location>
</feature>
<feature type="chain" id="PRO_5009773657" evidence="8">
    <location>
        <begin position="24"/>
        <end position="1068"/>
    </location>
</feature>
<dbReference type="CDD" id="cd11304">
    <property type="entry name" value="Cadherin_repeat"/>
    <property type="match status" value="4"/>
</dbReference>
<keyword evidence="5" id="KW-1133">Transmembrane helix</keyword>
<dbReference type="InterPro" id="IPR002126">
    <property type="entry name" value="Cadherin-like_dom"/>
</dbReference>
<dbReference type="WormBase" id="Bm5238">
    <property type="protein sequence ID" value="BM43668"/>
    <property type="gene ID" value="WBGene00225499"/>
    <property type="gene designation" value="Bma-cdh-12"/>
</dbReference>
<evidence type="ECO:0000256" key="4">
    <source>
        <dbReference type="ARBA" id="ARBA00022837"/>
    </source>
</evidence>
<dbReference type="Pfam" id="PF00028">
    <property type="entry name" value="Cadherin"/>
    <property type="match status" value="2"/>
</dbReference>
<dbReference type="PROSITE" id="PS50268">
    <property type="entry name" value="CADHERIN_2"/>
    <property type="match status" value="7"/>
</dbReference>
<dbReference type="OMA" id="ITKIRAF"/>
<evidence type="ECO:0000256" key="7">
    <source>
        <dbReference type="PROSITE-ProRule" id="PRU00043"/>
    </source>
</evidence>
<accession>A0A0H5RZ35</accession>
<evidence type="ECO:0000256" key="3">
    <source>
        <dbReference type="ARBA" id="ARBA00022737"/>
    </source>
</evidence>
<dbReference type="EMBL" id="LN854750">
    <property type="protein sequence ID" value="CRZ21754.1"/>
    <property type="molecule type" value="Genomic_DNA"/>
</dbReference>
<feature type="domain" description="Cadherin" evidence="9">
    <location>
        <begin position="319"/>
        <end position="399"/>
    </location>
</feature>
<comment type="subcellular location">
    <subcellularLocation>
        <location evidence="1">Membrane</location>
    </subcellularLocation>
</comment>
<keyword evidence="6" id="KW-0472">Membrane</keyword>
<evidence type="ECO:0000256" key="5">
    <source>
        <dbReference type="ARBA" id="ARBA00022989"/>
    </source>
</evidence>
<dbReference type="Gene3D" id="2.60.40.60">
    <property type="entry name" value="Cadherins"/>
    <property type="match status" value="6"/>
</dbReference>
<keyword evidence="4 7" id="KW-0106">Calcium</keyword>
<feature type="domain" description="Cadherin" evidence="9">
    <location>
        <begin position="667"/>
        <end position="767"/>
    </location>
</feature>
<reference evidence="10" key="2">
    <citation type="submission" date="2012-12" db="EMBL/GenBank/DDBJ databases">
        <authorList>
            <person name="Gao Y.W."/>
            <person name="Fan S.T."/>
            <person name="Sun H.T."/>
            <person name="Wang Z."/>
            <person name="Gao X.L."/>
            <person name="Li Y.G."/>
            <person name="Wang T.C."/>
            <person name="Zhang K."/>
            <person name="Xu W.W."/>
            <person name="Yu Z.J."/>
            <person name="Xia X.Z."/>
        </authorList>
    </citation>
    <scope>NUCLEOTIDE SEQUENCE</scope>
    <source>
        <strain evidence="10">FR3</strain>
    </source>
</reference>
<sequence length="1068" mass="118929">MIEGMIVISLIAFSQLILLAVIANDEMNIFDETYASITVPKNYRKNHALPFASPSIIADAKESFRLSLQQTEYSNAFTIIPKIIISGQQFDIILDDGHILNVADKITLQLINGISARDVKYTIYGSMANYFSLEPKVDNIIELISLECPSECHKVPRQFALMIRAIIDNRKQPYDIPLSIKFTANDGGQRPHFKQSVIPLNLKEKSLMNNPLLIEVDDPDNVNVTFILNDYNRIFEINEKFGVLSIRNSELLTVDNLGERFNMSLSISNGKNIIDTAIIMITLNPIIDQQIMAPKFSHNIYAFAAKPGESFVGQVLAQSSDSDITYRIAEGGATLFQINSTDGRIFYYGSLSKDPRNYELKVLAIDESSPPYIDVALVQVLIAGLGSSPAKFRTKEPILVAINKTSGAGTMLHQFTAIDADPNAKVMYSINSLKAYDDLGNVIPDSSQLFEHFRFRKNGLNDGTLQLTKSFKNTSIMAFLANISATDISHPDEPDDKAELIVQLIVPEEQISDADLIKFDQSRSVIEIPESTIPGTYIYTLNVKPLPANLARNHRIVYSVSKGHRAFVVNPITGVITTAAKLRTGIDYNLTITATNQNTQMTSSTSILIKVIPTIKQRTIVGTLIESTNTTTTIKYTIAGNEKNYFKIDKKITINVLDENDVKPRFLERSFAATVMENSPINTFIINAVAIDSDSNVEYSLMMNSESSALSSLLHVDGDGTIRNVEPLLGLEGRYQFAIIARDDRHTGASATIFLTILPTSKCQPTFLENVPNVVYVNENEFPGSTLAKFEGTVSSDDCPVTYAIWNGMKYVGETELFTIDSLTGELKAKEMFDCEKNDRHALVVAAFSGDLFAELDVEIRIIDQNDNSIEIIDNNVLFSIREDENVGLLITKIRAFDRDINDKVYFHMKDDNKKFTIGHMDGILKLANELDREEQDFYELHIMVTNSEGLPDNENDAAFATVRIMILDVNDNGPVFESKLYTKAIPRDAIAGMEIVKVLAMDPDLINASSPNSDSVRYRIDETIYRYADRVRQANGFVNVDEKSGIIRLMQSPYDSAGGGTIELKHT</sequence>
<evidence type="ECO:0000256" key="8">
    <source>
        <dbReference type="SAM" id="SignalP"/>
    </source>
</evidence>
<dbReference type="SMART" id="SM00112">
    <property type="entry name" value="CA"/>
    <property type="match status" value="4"/>
</dbReference>
<dbReference type="PANTHER" id="PTHR24026:SF134">
    <property type="entry name" value="CADHERIN DOMAIN-CONTAINING PROTEIN"/>
    <property type="match status" value="1"/>
</dbReference>
<keyword evidence="8" id="KW-0732">Signal</keyword>
<reference evidence="10" key="1">
    <citation type="journal article" date="2007" name="Science">
        <title>Draft genome of the filarial nematode parasite Brugia malayi.</title>
        <authorList>
            <person name="Ghedin E."/>
            <person name="Wang S."/>
            <person name="Spiro D."/>
            <person name="Caler E."/>
            <person name="Zhao Q."/>
            <person name="Crabtree J."/>
            <person name="Allen J.E."/>
            <person name="Delcher A.L."/>
            <person name="Guiliano D.B."/>
            <person name="Miranda-Saavedra D."/>
            <person name="Angiuoli S.V."/>
            <person name="Creasy T."/>
            <person name="Amedeo P."/>
            <person name="Haas B."/>
            <person name="El-Sayed N.M."/>
            <person name="Wortman J.R."/>
            <person name="Feldblyum T."/>
            <person name="Tallon L."/>
            <person name="Schatz M."/>
            <person name="Shumway M."/>
            <person name="Koo H."/>
            <person name="Salzberg S.L."/>
            <person name="Schobel S."/>
            <person name="Pertea M."/>
            <person name="Pop M."/>
            <person name="White O."/>
            <person name="Barton G.J."/>
            <person name="Carlow C.K."/>
            <person name="Crawford M.J."/>
            <person name="Daub J."/>
            <person name="Dimmic M.W."/>
            <person name="Estes C.F."/>
            <person name="Foster J.M."/>
            <person name="Ganatra M."/>
            <person name="Gregory W.F."/>
            <person name="Johnson N.M."/>
            <person name="Jin J."/>
            <person name="Komuniecki R."/>
            <person name="Korf I."/>
            <person name="Kumar S."/>
            <person name="Laney S."/>
            <person name="Li B.W."/>
            <person name="Li W."/>
            <person name="Lindblom T.H."/>
            <person name="Lustigman S."/>
            <person name="Ma D."/>
            <person name="Maina C.V."/>
            <person name="Martin D.M."/>
            <person name="McCarter J.P."/>
            <person name="McReynolds L."/>
            <person name="Mitreva M."/>
            <person name="Nutman T.B."/>
            <person name="Parkinson J."/>
            <person name="Peregrin-Alvarez J.M."/>
            <person name="Poole C."/>
            <person name="Ren Q."/>
            <person name="Saunders L."/>
            <person name="Sluder A.E."/>
            <person name="Smith K."/>
            <person name="Stanke M."/>
            <person name="Unnasch T.R."/>
            <person name="Ware J."/>
            <person name="Wei A.D."/>
            <person name="Weil G."/>
            <person name="Williams D.J."/>
            <person name="Zhang Y."/>
            <person name="Williams S.A."/>
            <person name="Fraser-Liggett C."/>
            <person name="Slatko B."/>
            <person name="Blaxter M.L."/>
            <person name="Scott A.L."/>
        </authorList>
    </citation>
    <scope>NUCLEOTIDE SEQUENCE</scope>
    <source>
        <strain evidence="10">FR3</strain>
    </source>
</reference>
<evidence type="ECO:0000256" key="6">
    <source>
        <dbReference type="ARBA" id="ARBA00023136"/>
    </source>
</evidence>
<keyword evidence="3" id="KW-0677">Repeat</keyword>
<dbReference type="InterPro" id="IPR020894">
    <property type="entry name" value="Cadherin_CS"/>
</dbReference>
<feature type="domain" description="Cadherin" evidence="9">
    <location>
        <begin position="194"/>
        <end position="296"/>
    </location>
</feature>
<feature type="domain" description="Cadherin" evidence="9">
    <location>
        <begin position="394"/>
        <end position="519"/>
    </location>
</feature>
<feature type="domain" description="Cadherin" evidence="9">
    <location>
        <begin position="769"/>
        <end position="873"/>
    </location>
</feature>
<evidence type="ECO:0000313" key="11">
    <source>
        <dbReference type="WormBase" id="Bm5238"/>
    </source>
</evidence>
<evidence type="ECO:0000256" key="2">
    <source>
        <dbReference type="ARBA" id="ARBA00022692"/>
    </source>
</evidence>
<organism evidence="10">
    <name type="scientific">Brugia malayi</name>
    <name type="common">Filarial nematode worm</name>
    <dbReference type="NCBI Taxonomy" id="6279"/>
    <lineage>
        <taxon>Eukaryota</taxon>
        <taxon>Metazoa</taxon>
        <taxon>Ecdysozoa</taxon>
        <taxon>Nematoda</taxon>
        <taxon>Chromadorea</taxon>
        <taxon>Rhabditida</taxon>
        <taxon>Spirurina</taxon>
        <taxon>Spiruromorpha</taxon>
        <taxon>Filarioidea</taxon>
        <taxon>Onchocercidae</taxon>
        <taxon>Brugia</taxon>
    </lineage>
</organism>
<dbReference type="GO" id="GO:0005509">
    <property type="term" value="F:calcium ion binding"/>
    <property type="evidence" value="ECO:0007669"/>
    <property type="project" value="UniProtKB-UniRule"/>
</dbReference>
<dbReference type="PRINTS" id="PR00205">
    <property type="entry name" value="CADHERIN"/>
</dbReference>
<dbReference type="InterPro" id="IPR015919">
    <property type="entry name" value="Cadherin-like_sf"/>
</dbReference>
<name>A0A0H5RZ35_BRUMA</name>
<dbReference type="PANTHER" id="PTHR24026">
    <property type="entry name" value="FAT ATYPICAL CADHERIN-RELATED"/>
    <property type="match status" value="1"/>
</dbReference>
<dbReference type="GO" id="GO:0005886">
    <property type="term" value="C:plasma membrane"/>
    <property type="evidence" value="ECO:0007669"/>
    <property type="project" value="UniProtKB-SubCell"/>
</dbReference>
<protein>
    <submittedName>
        <fullName evidence="10">BMA-CDH-7</fullName>
    </submittedName>
</protein>
<feature type="signal peptide" evidence="8">
    <location>
        <begin position="1"/>
        <end position="23"/>
    </location>
</feature>
<proteinExistence type="predicted"/>